<comment type="cofactor">
    <cofactor evidence="1">
        <name>FAD</name>
        <dbReference type="ChEBI" id="CHEBI:57692"/>
    </cofactor>
</comment>
<feature type="compositionally biased region" description="Low complexity" evidence="13">
    <location>
        <begin position="11"/>
        <end position="21"/>
    </location>
</feature>
<organism evidence="16 17">
    <name type="scientific">Ruicaihuangia caeni</name>
    <dbReference type="NCBI Taxonomy" id="3042517"/>
    <lineage>
        <taxon>Bacteria</taxon>
        <taxon>Bacillati</taxon>
        <taxon>Actinomycetota</taxon>
        <taxon>Actinomycetes</taxon>
        <taxon>Micrococcales</taxon>
        <taxon>Microbacteriaceae</taxon>
        <taxon>Ruicaihuangia</taxon>
    </lineage>
</organism>
<evidence type="ECO:0000256" key="6">
    <source>
        <dbReference type="ARBA" id="ARBA00022723"/>
    </source>
</evidence>
<feature type="region of interest" description="Disordered" evidence="13">
    <location>
        <begin position="1"/>
        <end position="25"/>
    </location>
</feature>
<dbReference type="GO" id="GO:0016020">
    <property type="term" value="C:membrane"/>
    <property type="evidence" value="ECO:0007669"/>
    <property type="project" value="UniProtKB-SubCell"/>
</dbReference>
<dbReference type="InterPro" id="IPR017938">
    <property type="entry name" value="Riboflavin_synthase-like_b-brl"/>
</dbReference>
<evidence type="ECO:0000256" key="14">
    <source>
        <dbReference type="SAM" id="Phobius"/>
    </source>
</evidence>
<dbReference type="SUPFAM" id="SSF63380">
    <property type="entry name" value="Riboflavin synthase domain-like"/>
    <property type="match status" value="1"/>
</dbReference>
<keyword evidence="5" id="KW-0001">2Fe-2S</keyword>
<dbReference type="Proteomes" id="UP001321506">
    <property type="component" value="Unassembled WGS sequence"/>
</dbReference>
<name>A0AAW6TBR9_9MICO</name>
<dbReference type="InterPro" id="IPR013112">
    <property type="entry name" value="FAD-bd_8"/>
</dbReference>
<evidence type="ECO:0000313" key="17">
    <source>
        <dbReference type="Proteomes" id="UP001321506"/>
    </source>
</evidence>
<proteinExistence type="predicted"/>
<evidence type="ECO:0000256" key="9">
    <source>
        <dbReference type="ARBA" id="ARBA00023002"/>
    </source>
</evidence>
<accession>A0AAW6TBR9</accession>
<dbReference type="PANTHER" id="PTHR47354:SF8">
    <property type="entry name" value="1,2-PHENYLACETYL-COA EPOXIDASE, SUBUNIT E"/>
    <property type="match status" value="1"/>
</dbReference>
<feature type="transmembrane region" description="Helical" evidence="14">
    <location>
        <begin position="36"/>
        <end position="57"/>
    </location>
</feature>
<keyword evidence="4 14" id="KW-0812">Transmembrane</keyword>
<dbReference type="GO" id="GO:0050660">
    <property type="term" value="F:flavin adenine dinucleotide binding"/>
    <property type="evidence" value="ECO:0007669"/>
    <property type="project" value="TreeGrafter"/>
</dbReference>
<evidence type="ECO:0000256" key="1">
    <source>
        <dbReference type="ARBA" id="ARBA00001974"/>
    </source>
</evidence>
<sequence>MTAIIKQEAGSSLLPGGSSSESLRERRSRRLRRRRLISDLLVTTLWASAAAAAALYLASGGMADWGTAGGVVTGLGILTGLIGSDFVLVMLVLVARIPALDAAIGHDRAIALHRRLGKPALYLLLAHAVLLLLGYAMTAGIDIGAQWAQLWAMPDMPLAFIAVGLLVLVVVTSLVVVRRKLPYEFWYGVHLLTYVAVLTALPHQLSVGGVLAEGTVQRAYWIALYIVAIGAIVAFRIIEPAVQSLRHQLRVERVEWIAPDVASLYLRGRQLRELGARGGQYFFWRFWTCSTWWHAHPISLSAAPTDDQVRITVRVLGHGTRRITSVPSGTRVSFSGPFGLFTDAARTAPRLAIVAAGIGVTPVRALLETGDIAPGEATVLLRSSSADSVFLRDEMRALTARRGARLFLSLGRRGGHDDWLAGADRARGASLRSVFPHLLASDLYICGPERWVGAVAAEARAAGLPDEQIHAERFDW</sequence>
<feature type="transmembrane region" description="Helical" evidence="14">
    <location>
        <begin position="189"/>
        <end position="212"/>
    </location>
</feature>
<evidence type="ECO:0000256" key="7">
    <source>
        <dbReference type="ARBA" id="ARBA00022827"/>
    </source>
</evidence>
<keyword evidence="6" id="KW-0479">Metal-binding</keyword>
<keyword evidence="11" id="KW-0411">Iron-sulfur</keyword>
<evidence type="ECO:0000256" key="3">
    <source>
        <dbReference type="ARBA" id="ARBA00022630"/>
    </source>
</evidence>
<evidence type="ECO:0000259" key="15">
    <source>
        <dbReference type="PROSITE" id="PS51384"/>
    </source>
</evidence>
<dbReference type="GO" id="GO:0051537">
    <property type="term" value="F:2 iron, 2 sulfur cluster binding"/>
    <property type="evidence" value="ECO:0007669"/>
    <property type="project" value="UniProtKB-KW"/>
</dbReference>
<evidence type="ECO:0000256" key="5">
    <source>
        <dbReference type="ARBA" id="ARBA00022714"/>
    </source>
</evidence>
<evidence type="ECO:0000256" key="13">
    <source>
        <dbReference type="SAM" id="MobiDB-lite"/>
    </source>
</evidence>
<reference evidence="16 17" key="1">
    <citation type="submission" date="2023-04" db="EMBL/GenBank/DDBJ databases">
        <title>Klugiella caeni sp. nov. isolated from the sludge of biochemical tank.</title>
        <authorList>
            <person name="Geng K."/>
        </authorList>
    </citation>
    <scope>NUCLEOTIDE SEQUENCE [LARGE SCALE GENOMIC DNA]</scope>
    <source>
        <strain evidence="16 17">YN-L-19</strain>
    </source>
</reference>
<feature type="domain" description="FAD-binding FR-type" evidence="15">
    <location>
        <begin position="244"/>
        <end position="344"/>
    </location>
</feature>
<evidence type="ECO:0000256" key="10">
    <source>
        <dbReference type="ARBA" id="ARBA00023004"/>
    </source>
</evidence>
<dbReference type="Gene3D" id="2.40.30.10">
    <property type="entry name" value="Translation factors"/>
    <property type="match status" value="1"/>
</dbReference>
<keyword evidence="10" id="KW-0408">Iron</keyword>
<dbReference type="PROSITE" id="PS51384">
    <property type="entry name" value="FAD_FR"/>
    <property type="match status" value="1"/>
</dbReference>
<dbReference type="RefSeq" id="WP_281488581.1">
    <property type="nucleotide sequence ID" value="NZ_JASATX010000002.1"/>
</dbReference>
<evidence type="ECO:0000256" key="12">
    <source>
        <dbReference type="ARBA" id="ARBA00023136"/>
    </source>
</evidence>
<keyword evidence="12 14" id="KW-0472">Membrane</keyword>
<evidence type="ECO:0000256" key="2">
    <source>
        <dbReference type="ARBA" id="ARBA00004141"/>
    </source>
</evidence>
<dbReference type="PANTHER" id="PTHR47354">
    <property type="entry name" value="NADH OXIDOREDUCTASE HCR"/>
    <property type="match status" value="1"/>
</dbReference>
<comment type="caution">
    <text evidence="16">The sequence shown here is derived from an EMBL/GenBank/DDBJ whole genome shotgun (WGS) entry which is preliminary data.</text>
</comment>
<dbReference type="GO" id="GO:0016491">
    <property type="term" value="F:oxidoreductase activity"/>
    <property type="evidence" value="ECO:0007669"/>
    <property type="project" value="UniProtKB-KW"/>
</dbReference>
<feature type="transmembrane region" description="Helical" evidence="14">
    <location>
        <begin position="158"/>
        <end position="177"/>
    </location>
</feature>
<dbReference type="InterPro" id="IPR039261">
    <property type="entry name" value="FNR_nucleotide-bd"/>
</dbReference>
<dbReference type="Pfam" id="PF01794">
    <property type="entry name" value="Ferric_reduct"/>
    <property type="match status" value="1"/>
</dbReference>
<dbReference type="GO" id="GO:0046872">
    <property type="term" value="F:metal ion binding"/>
    <property type="evidence" value="ECO:0007669"/>
    <property type="project" value="UniProtKB-KW"/>
</dbReference>
<gene>
    <name evidence="16" type="ORF">QF206_07480</name>
</gene>
<dbReference type="InterPro" id="IPR017927">
    <property type="entry name" value="FAD-bd_FR_type"/>
</dbReference>
<evidence type="ECO:0000313" key="16">
    <source>
        <dbReference type="EMBL" id="MDI2098805.1"/>
    </source>
</evidence>
<dbReference type="EMBL" id="JASATX010000002">
    <property type="protein sequence ID" value="MDI2098805.1"/>
    <property type="molecule type" value="Genomic_DNA"/>
</dbReference>
<keyword evidence="3" id="KW-0285">Flavoprotein</keyword>
<dbReference type="AlphaFoldDB" id="A0AAW6TBR9"/>
<evidence type="ECO:0000256" key="8">
    <source>
        <dbReference type="ARBA" id="ARBA00022989"/>
    </source>
</evidence>
<dbReference type="InterPro" id="IPR013130">
    <property type="entry name" value="Fe3_Rdtase_TM_dom"/>
</dbReference>
<dbReference type="Pfam" id="PF08022">
    <property type="entry name" value="FAD_binding_8"/>
    <property type="match status" value="1"/>
</dbReference>
<dbReference type="SUPFAM" id="SSF52343">
    <property type="entry name" value="Ferredoxin reductase-like, C-terminal NADP-linked domain"/>
    <property type="match status" value="1"/>
</dbReference>
<keyword evidence="9" id="KW-0560">Oxidoreductase</keyword>
<dbReference type="Gene3D" id="3.40.50.80">
    <property type="entry name" value="Nucleotide-binding domain of ferredoxin-NADP reductase (FNR) module"/>
    <property type="match status" value="1"/>
</dbReference>
<evidence type="ECO:0000256" key="4">
    <source>
        <dbReference type="ARBA" id="ARBA00022692"/>
    </source>
</evidence>
<evidence type="ECO:0000256" key="11">
    <source>
        <dbReference type="ARBA" id="ARBA00023014"/>
    </source>
</evidence>
<comment type="subcellular location">
    <subcellularLocation>
        <location evidence="2">Membrane</location>
        <topology evidence="2">Multi-pass membrane protein</topology>
    </subcellularLocation>
</comment>
<feature type="transmembrane region" description="Helical" evidence="14">
    <location>
        <begin position="120"/>
        <end position="138"/>
    </location>
</feature>
<feature type="transmembrane region" description="Helical" evidence="14">
    <location>
        <begin position="77"/>
        <end position="99"/>
    </location>
</feature>
<feature type="transmembrane region" description="Helical" evidence="14">
    <location>
        <begin position="218"/>
        <end position="238"/>
    </location>
</feature>
<keyword evidence="7" id="KW-0274">FAD</keyword>
<dbReference type="InterPro" id="IPR050415">
    <property type="entry name" value="MRET"/>
</dbReference>
<protein>
    <submittedName>
        <fullName evidence="16">Ferric reductase-like transmembrane domain-containing protein</fullName>
    </submittedName>
</protein>
<keyword evidence="8 14" id="KW-1133">Transmembrane helix</keyword>
<keyword evidence="17" id="KW-1185">Reference proteome</keyword>